<keyword evidence="2" id="KW-1185">Reference proteome</keyword>
<sequence>MVEVRYFAAIADAVGKDKETLDLPSGATVGDLRTALAAAYGPKLDPMLKVCAYLIGDELTRDATAELAARVDVLPPFAGG</sequence>
<dbReference type="Pfam" id="PF02597">
    <property type="entry name" value="ThiS"/>
    <property type="match status" value="1"/>
</dbReference>
<evidence type="ECO:0000313" key="2">
    <source>
        <dbReference type="Proteomes" id="UP000267164"/>
    </source>
</evidence>
<gene>
    <name evidence="1" type="ORF">D7D52_09215</name>
</gene>
<dbReference type="Gene3D" id="3.10.20.30">
    <property type="match status" value="1"/>
</dbReference>
<dbReference type="OrthoDB" id="3255135at2"/>
<dbReference type="InterPro" id="IPR016155">
    <property type="entry name" value="Mopterin_synth/thiamin_S_b"/>
</dbReference>
<dbReference type="InterPro" id="IPR012675">
    <property type="entry name" value="Beta-grasp_dom_sf"/>
</dbReference>
<protein>
    <submittedName>
        <fullName evidence="1">MoaD/ThiS family protein</fullName>
    </submittedName>
</protein>
<organism evidence="1 2">
    <name type="scientific">Nocardia yunnanensis</name>
    <dbReference type="NCBI Taxonomy" id="2382165"/>
    <lineage>
        <taxon>Bacteria</taxon>
        <taxon>Bacillati</taxon>
        <taxon>Actinomycetota</taxon>
        <taxon>Actinomycetes</taxon>
        <taxon>Mycobacteriales</taxon>
        <taxon>Nocardiaceae</taxon>
        <taxon>Nocardia</taxon>
    </lineage>
</organism>
<reference evidence="1 2" key="1">
    <citation type="submission" date="2018-09" db="EMBL/GenBank/DDBJ databases">
        <title>Nocardia yunnanensis sp. nov., an actinomycete isolated from a soil sample.</title>
        <authorList>
            <person name="Zhang J."/>
        </authorList>
    </citation>
    <scope>NUCLEOTIDE SEQUENCE [LARGE SCALE GENOMIC DNA]</scope>
    <source>
        <strain evidence="1 2">CFHS0054</strain>
    </source>
</reference>
<accession>A0A386ZBL5</accession>
<dbReference type="EMBL" id="CP032568">
    <property type="protein sequence ID" value="AYF74015.1"/>
    <property type="molecule type" value="Genomic_DNA"/>
</dbReference>
<dbReference type="CDD" id="cd00754">
    <property type="entry name" value="Ubl_MoaD"/>
    <property type="match status" value="1"/>
</dbReference>
<dbReference type="AlphaFoldDB" id="A0A386ZBL5"/>
<dbReference type="Proteomes" id="UP000267164">
    <property type="component" value="Chromosome"/>
</dbReference>
<dbReference type="InterPro" id="IPR003749">
    <property type="entry name" value="ThiS/MoaD-like"/>
</dbReference>
<dbReference type="RefSeq" id="WP_120735939.1">
    <property type="nucleotide sequence ID" value="NZ_CP032568.1"/>
</dbReference>
<evidence type="ECO:0000313" key="1">
    <source>
        <dbReference type="EMBL" id="AYF74015.1"/>
    </source>
</evidence>
<proteinExistence type="predicted"/>
<dbReference type="KEGG" id="nyu:D7D52_09215"/>
<dbReference type="SUPFAM" id="SSF54285">
    <property type="entry name" value="MoaD/ThiS"/>
    <property type="match status" value="1"/>
</dbReference>
<name>A0A386ZBL5_9NOCA</name>